<sequence length="489" mass="53602">MNDEAHRALDVPRRRLSELENHAATIGLDTNQLSEATAKTLKSQMITQARTLATGLGLAVDFPSETDAEAVRSWAREWPRGARSASPALAALDALRRQASRLSQQIANFEQVNGAWQEAQSNLEEELKTGGNETERETEVTAAIELANRGDTCPVCETEVSGLEARLAETIRTMRTDEFASLQSAQEATCLELDRVTSAGNKLRELVRTEKMGHDKVVECQNMLRIALGTDESTTVHDVLAEAKKQRESIQSKITSLDELASNRDRSLENHQADWARLDLVEKWLVATEKAESIIDVSASQELSDLNEAFDELAGFGSDLMFLGGIARDVQAERSNARAAEVNKALGKYYLLITQDDTAIQVSVHATAERITYDLVDASDRPAVPILNQAAIYALSLSVLFAQSEAQASDDAWEMVALDDPVQSLDSEKQAGLAQAIEALSDHCSVLVASVLGQFTDRIANYMSKQRHIVMLAPWSQTNGASIESEFDR</sequence>
<dbReference type="Gene3D" id="3.40.50.300">
    <property type="entry name" value="P-loop containing nucleotide triphosphate hydrolases"/>
    <property type="match status" value="1"/>
</dbReference>
<dbReference type="EMBL" id="CP016268">
    <property type="protein sequence ID" value="ANO51882.1"/>
    <property type="molecule type" value="Genomic_DNA"/>
</dbReference>
<keyword evidence="2" id="KW-1185">Reference proteome</keyword>
<dbReference type="RefSeq" id="WP_068616624.1">
    <property type="nucleotide sequence ID" value="NZ_CP016268.1"/>
</dbReference>
<organism evidence="1 2">
    <name type="scientific">Woeseia oceani</name>
    <dbReference type="NCBI Taxonomy" id="1548547"/>
    <lineage>
        <taxon>Bacteria</taxon>
        <taxon>Pseudomonadati</taxon>
        <taxon>Pseudomonadota</taxon>
        <taxon>Gammaproteobacteria</taxon>
        <taxon>Woeseiales</taxon>
        <taxon>Woeseiaceae</taxon>
        <taxon>Woeseia</taxon>
    </lineage>
</organism>
<proteinExistence type="predicted"/>
<evidence type="ECO:0000313" key="2">
    <source>
        <dbReference type="Proteomes" id="UP000092695"/>
    </source>
</evidence>
<dbReference type="KEGG" id="woc:BA177_12325"/>
<dbReference type="AlphaFoldDB" id="A0A193LH94"/>
<name>A0A193LH94_9GAMM</name>
<gene>
    <name evidence="1" type="ORF">BA177_12325</name>
</gene>
<dbReference type="InterPro" id="IPR027417">
    <property type="entry name" value="P-loop_NTPase"/>
</dbReference>
<protein>
    <submittedName>
        <fullName evidence="1">Uncharacterized protein</fullName>
    </submittedName>
</protein>
<dbReference type="OrthoDB" id="9804372at2"/>
<dbReference type="SUPFAM" id="SSF52540">
    <property type="entry name" value="P-loop containing nucleoside triphosphate hydrolases"/>
    <property type="match status" value="1"/>
</dbReference>
<accession>A0A193LH94</accession>
<reference evidence="1 2" key="1">
    <citation type="submission" date="2016-06" db="EMBL/GenBank/DDBJ databases">
        <title>Complete genome sequence of a deep-branching marine Gamma Proteobacterium Woeseia oceani type strain XK5.</title>
        <authorList>
            <person name="Mu D."/>
            <person name="Du Z."/>
        </authorList>
    </citation>
    <scope>NUCLEOTIDE SEQUENCE [LARGE SCALE GENOMIC DNA]</scope>
    <source>
        <strain evidence="1 2">XK5</strain>
    </source>
</reference>
<dbReference type="STRING" id="1548547.BA177_12325"/>
<evidence type="ECO:0000313" key="1">
    <source>
        <dbReference type="EMBL" id="ANO51882.1"/>
    </source>
</evidence>
<dbReference type="Proteomes" id="UP000092695">
    <property type="component" value="Chromosome"/>
</dbReference>